<dbReference type="PANTHER" id="PTHR30483:SF40">
    <property type="entry name" value="HISTIDINE KINASE"/>
    <property type="match status" value="1"/>
</dbReference>
<evidence type="ECO:0000313" key="5">
    <source>
        <dbReference type="Proteomes" id="UP000253383"/>
    </source>
</evidence>
<accession>A0A368JTL3</accession>
<dbReference type="PROSITE" id="PS51257">
    <property type="entry name" value="PROKAR_LIPOPROTEIN"/>
    <property type="match status" value="1"/>
</dbReference>
<organism evidence="4 5">
    <name type="scientific">Larkinella punicea</name>
    <dbReference type="NCBI Taxonomy" id="2315727"/>
    <lineage>
        <taxon>Bacteria</taxon>
        <taxon>Pseudomonadati</taxon>
        <taxon>Bacteroidota</taxon>
        <taxon>Cytophagia</taxon>
        <taxon>Cytophagales</taxon>
        <taxon>Spirosomataceae</taxon>
        <taxon>Larkinella</taxon>
    </lineage>
</organism>
<dbReference type="InterPro" id="IPR028081">
    <property type="entry name" value="Leu-bd"/>
</dbReference>
<protein>
    <submittedName>
        <fullName evidence="4">Amino acid ABC transporter substrate-binding protein</fullName>
    </submittedName>
</protein>
<reference evidence="4 5" key="1">
    <citation type="submission" date="2018-07" db="EMBL/GenBank/DDBJ databases">
        <title>Genome analysis of Larkinella rosea.</title>
        <authorList>
            <person name="Zhou Z."/>
            <person name="Wang G."/>
        </authorList>
    </citation>
    <scope>NUCLEOTIDE SEQUENCE [LARGE SCALE GENOMIC DNA]</scope>
    <source>
        <strain evidence="5">zzj9</strain>
    </source>
</reference>
<proteinExistence type="inferred from homology"/>
<evidence type="ECO:0000313" key="4">
    <source>
        <dbReference type="EMBL" id="RCR70792.1"/>
    </source>
</evidence>
<gene>
    <name evidence="4" type="ORF">DUE52_04140</name>
</gene>
<dbReference type="RefSeq" id="WP_114404709.1">
    <property type="nucleotide sequence ID" value="NZ_QOWE01000003.1"/>
</dbReference>
<evidence type="ECO:0000256" key="1">
    <source>
        <dbReference type="ARBA" id="ARBA00010062"/>
    </source>
</evidence>
<dbReference type="Gene3D" id="3.40.50.2300">
    <property type="match status" value="2"/>
</dbReference>
<dbReference type="InterPro" id="IPR051010">
    <property type="entry name" value="BCAA_transport"/>
</dbReference>
<dbReference type="AlphaFoldDB" id="A0A368JTL3"/>
<dbReference type="Proteomes" id="UP000253383">
    <property type="component" value="Unassembled WGS sequence"/>
</dbReference>
<name>A0A368JTL3_9BACT</name>
<comment type="caution">
    <text evidence="4">The sequence shown here is derived from an EMBL/GenBank/DDBJ whole genome shotgun (WGS) entry which is preliminary data.</text>
</comment>
<dbReference type="InterPro" id="IPR028082">
    <property type="entry name" value="Peripla_BP_I"/>
</dbReference>
<dbReference type="EMBL" id="QOWE01000003">
    <property type="protein sequence ID" value="RCR70792.1"/>
    <property type="molecule type" value="Genomic_DNA"/>
</dbReference>
<dbReference type="PANTHER" id="PTHR30483">
    <property type="entry name" value="LEUCINE-SPECIFIC-BINDING PROTEIN"/>
    <property type="match status" value="1"/>
</dbReference>
<keyword evidence="5" id="KW-1185">Reference proteome</keyword>
<dbReference type="SUPFAM" id="SSF53822">
    <property type="entry name" value="Periplasmic binding protein-like I"/>
    <property type="match status" value="1"/>
</dbReference>
<sequence>MNILKNLTVYVFVFILFLFAGCSVDDHLQPVTINISGLSSLTGNWSSLGITTQAAMEIAEEDINSYFAGKGSSFRLSVTGYDTQLEAEKAVGFFNAAAGSGTRFFIGPQSSAELAALLPLTSASNSLVISQGSTAGSLAIADDPVFRFCPADKIEGAAIAQTIYEQGIRGLVTIARDDAGNKGLQTSTGSSFSTLGGTVQALTPYGTSISDFTAEIAAIKAQITAFTTTYGADKVGVYLASFDECVALFKQAAADPVLSSVRWYGGDGVALSAALIGDPDAADFAISTQFFTPTFGLPDAYKTAWEPLIARIKTKTGIDADAFGIAVYDAMWVIAKTIEASNGVPSDLNALESQFVTQANAYVGATGPTNLDTFGDRASGSFDYWGIEKVGSVYQWKLVGKSN</sequence>
<feature type="domain" description="Leucine-binding protein" evidence="3">
    <location>
        <begin position="32"/>
        <end position="368"/>
    </location>
</feature>
<dbReference type="Pfam" id="PF13458">
    <property type="entry name" value="Peripla_BP_6"/>
    <property type="match status" value="1"/>
</dbReference>
<evidence type="ECO:0000256" key="2">
    <source>
        <dbReference type="ARBA" id="ARBA00022729"/>
    </source>
</evidence>
<dbReference type="OrthoDB" id="5441927at2"/>
<evidence type="ECO:0000259" key="3">
    <source>
        <dbReference type="Pfam" id="PF13458"/>
    </source>
</evidence>
<keyword evidence="2" id="KW-0732">Signal</keyword>
<comment type="similarity">
    <text evidence="1">Belongs to the leucine-binding protein family.</text>
</comment>